<proteinExistence type="predicted"/>
<evidence type="ECO:0000313" key="2">
    <source>
        <dbReference type="Proteomes" id="UP000315226"/>
    </source>
</evidence>
<sequence length="130" mass="13970">MSFDIFVCRFENGESAPLDMSAAREVLAPYVVARDPRLDFLQVCTGDGEEAGVYFGSPTGITFNRPGGEGIMDLLGVLLRRLGAVLVVPGGPTILQRDEDRESLGAALRDEWPAVVARTGAEIMQAIRSS</sequence>
<dbReference type="Proteomes" id="UP000315226">
    <property type="component" value="Unassembled WGS sequence"/>
</dbReference>
<gene>
    <name evidence="1" type="ORF">SGA01_26400</name>
</gene>
<name>A0A4Y3RHA8_9ACTN</name>
<reference evidence="1 2" key="1">
    <citation type="submission" date="2019-06" db="EMBL/GenBank/DDBJ databases">
        <title>Whole genome shotgun sequence of Streptomyces gardneri NBRC 12865.</title>
        <authorList>
            <person name="Hosoyama A."/>
            <person name="Uohara A."/>
            <person name="Ohji S."/>
            <person name="Ichikawa N."/>
        </authorList>
    </citation>
    <scope>NUCLEOTIDE SEQUENCE [LARGE SCALE GENOMIC DNA]</scope>
    <source>
        <strain evidence="1 2">NBRC 12865</strain>
    </source>
</reference>
<dbReference type="EMBL" id="BJMN01000015">
    <property type="protein sequence ID" value="GEB57035.1"/>
    <property type="molecule type" value="Genomic_DNA"/>
</dbReference>
<organism evidence="1 2">
    <name type="scientific">Streptomyces gardneri</name>
    <dbReference type="NCBI Taxonomy" id="66892"/>
    <lineage>
        <taxon>Bacteria</taxon>
        <taxon>Bacillati</taxon>
        <taxon>Actinomycetota</taxon>
        <taxon>Actinomycetes</taxon>
        <taxon>Kitasatosporales</taxon>
        <taxon>Streptomycetaceae</taxon>
        <taxon>Streptomyces</taxon>
    </lineage>
</organism>
<dbReference type="AlphaFoldDB" id="A0A4Y3RHA8"/>
<protein>
    <submittedName>
        <fullName evidence="1">Uncharacterized protein</fullName>
    </submittedName>
</protein>
<dbReference type="RefSeq" id="WP_141296701.1">
    <property type="nucleotide sequence ID" value="NZ_BJMN01000015.1"/>
</dbReference>
<keyword evidence="2" id="KW-1185">Reference proteome</keyword>
<evidence type="ECO:0000313" key="1">
    <source>
        <dbReference type="EMBL" id="GEB57035.1"/>
    </source>
</evidence>
<comment type="caution">
    <text evidence="1">The sequence shown here is derived from an EMBL/GenBank/DDBJ whole genome shotgun (WGS) entry which is preliminary data.</text>
</comment>
<accession>A0A4Y3RHA8</accession>
<dbReference type="OrthoDB" id="3380325at2"/>